<proteinExistence type="predicted"/>
<feature type="compositionally biased region" description="Polar residues" evidence="1">
    <location>
        <begin position="295"/>
        <end position="304"/>
    </location>
</feature>
<evidence type="ECO:0000256" key="1">
    <source>
        <dbReference type="SAM" id="MobiDB-lite"/>
    </source>
</evidence>
<feature type="region of interest" description="Disordered" evidence="1">
    <location>
        <begin position="122"/>
        <end position="169"/>
    </location>
</feature>
<evidence type="ECO:0000256" key="2">
    <source>
        <dbReference type="SAM" id="Phobius"/>
    </source>
</evidence>
<evidence type="ECO:0000256" key="3">
    <source>
        <dbReference type="SAM" id="SignalP"/>
    </source>
</evidence>
<feature type="transmembrane region" description="Helical" evidence="2">
    <location>
        <begin position="67"/>
        <end position="93"/>
    </location>
</feature>
<dbReference type="Proteomes" id="UP001500889">
    <property type="component" value="Chromosome J"/>
</dbReference>
<feature type="compositionally biased region" description="Polar residues" evidence="1">
    <location>
        <begin position="160"/>
        <end position="169"/>
    </location>
</feature>
<gene>
    <name evidence="4" type="ORF">DMAD_06274</name>
</gene>
<feature type="signal peptide" evidence="3">
    <location>
        <begin position="1"/>
        <end position="26"/>
    </location>
</feature>
<keyword evidence="2" id="KW-0472">Membrane</keyword>
<sequence>MIFSWQKLRFLLAVVLLYALHWSARLRETLLPGGDSYSLTSLDMCRLDFTHCYSICWLLFHLTPCPFMSLLVIALLTGFFYYTLLLACGFVVCPRHHKWRSYQRTLSTVECLLMDMQIKTETGAPQEAIEPPPAQPETPPRRKRRQAPQPPAASPHPCQNNPFGSTSTLQCFTETPDPDIYRSMRQNLQRALEGLQKPLPLPAPLPLPVPMSEPLPLPPSLPQLDEPLSVSQSGCSVAQERLKSRPKLLRGILKRLGISSKKSLRDKDSSSSSPIRPLWQRLRPRTSRTVAADTPASTSRSSTTDEMILYMYPHEVRQRMRWKNSYT</sequence>
<feature type="chain" id="PRO_5043728698" evidence="3">
    <location>
        <begin position="27"/>
        <end position="327"/>
    </location>
</feature>
<accession>A0AAU9FPZ2</accession>
<dbReference type="AlphaFoldDB" id="A0AAU9FPZ2"/>
<feature type="region of interest" description="Disordered" evidence="1">
    <location>
        <begin position="284"/>
        <end position="304"/>
    </location>
</feature>
<reference evidence="4 5" key="1">
    <citation type="submission" date="2024-02" db="EMBL/GenBank/DDBJ databases">
        <title>A chromosome-level genome assembly of Drosophila madeirensis, a fruit fly species endemic to Madeira island.</title>
        <authorList>
            <person name="Tomihara K."/>
            <person name="Llopart A."/>
            <person name="Yamamoto D."/>
        </authorList>
    </citation>
    <scope>NUCLEOTIDE SEQUENCE [LARGE SCALE GENOMIC DNA]</scope>
    <source>
        <strain evidence="4 5">RF1</strain>
    </source>
</reference>
<protein>
    <submittedName>
        <fullName evidence="4">Uncharacterized protein</fullName>
    </submittedName>
</protein>
<keyword evidence="3" id="KW-0732">Signal</keyword>
<name>A0AAU9FPZ2_DROMD</name>
<evidence type="ECO:0000313" key="5">
    <source>
        <dbReference type="Proteomes" id="UP001500889"/>
    </source>
</evidence>
<organism evidence="4 5">
    <name type="scientific">Drosophila madeirensis</name>
    <name type="common">Fruit fly</name>
    <dbReference type="NCBI Taxonomy" id="30013"/>
    <lineage>
        <taxon>Eukaryota</taxon>
        <taxon>Metazoa</taxon>
        <taxon>Ecdysozoa</taxon>
        <taxon>Arthropoda</taxon>
        <taxon>Hexapoda</taxon>
        <taxon>Insecta</taxon>
        <taxon>Pterygota</taxon>
        <taxon>Neoptera</taxon>
        <taxon>Endopterygota</taxon>
        <taxon>Diptera</taxon>
        <taxon>Brachycera</taxon>
        <taxon>Muscomorpha</taxon>
        <taxon>Ephydroidea</taxon>
        <taxon>Drosophilidae</taxon>
        <taxon>Drosophila</taxon>
        <taxon>Sophophora</taxon>
    </lineage>
</organism>
<dbReference type="EMBL" id="AP029265">
    <property type="protein sequence ID" value="BFF97997.1"/>
    <property type="molecule type" value="Genomic_DNA"/>
</dbReference>
<keyword evidence="2" id="KW-1133">Transmembrane helix</keyword>
<keyword evidence="2" id="KW-0812">Transmembrane</keyword>
<keyword evidence="5" id="KW-1185">Reference proteome</keyword>
<evidence type="ECO:0000313" key="4">
    <source>
        <dbReference type="EMBL" id="BFF97997.1"/>
    </source>
</evidence>